<feature type="transmembrane region" description="Helical" evidence="1">
    <location>
        <begin position="31"/>
        <end position="51"/>
    </location>
</feature>
<name>A0ABT4XN57_9RHOB</name>
<evidence type="ECO:0008006" key="5">
    <source>
        <dbReference type="Google" id="ProtNLM"/>
    </source>
</evidence>
<proteinExistence type="predicted"/>
<evidence type="ECO:0000256" key="1">
    <source>
        <dbReference type="SAM" id="Phobius"/>
    </source>
</evidence>
<evidence type="ECO:0000313" key="4">
    <source>
        <dbReference type="Proteomes" id="UP001210720"/>
    </source>
</evidence>
<feature type="signal peptide" evidence="2">
    <location>
        <begin position="1"/>
        <end position="21"/>
    </location>
</feature>
<keyword evidence="4" id="KW-1185">Reference proteome</keyword>
<protein>
    <recommendedName>
        <fullName evidence="5">Ferrochelatase</fullName>
    </recommendedName>
</protein>
<evidence type="ECO:0000313" key="3">
    <source>
        <dbReference type="EMBL" id="MDA7423313.1"/>
    </source>
</evidence>
<keyword evidence="1" id="KW-0812">Transmembrane</keyword>
<feature type="chain" id="PRO_5045053596" description="Ferrochelatase" evidence="2">
    <location>
        <begin position="22"/>
        <end position="56"/>
    </location>
</feature>
<reference evidence="3 4" key="1">
    <citation type="submission" date="2023-01" db="EMBL/GenBank/DDBJ databases">
        <title>Thalassococcus onchidii sp. nov., isolated from a marine invertebrate from the South China Sea.</title>
        <authorList>
            <person name="Xu S."/>
            <person name="Liu Z."/>
            <person name="Xu Y."/>
        </authorList>
    </citation>
    <scope>NUCLEOTIDE SEQUENCE [LARGE SCALE GENOMIC DNA]</scope>
    <source>
        <strain evidence="3 4">KCTC 32084</strain>
    </source>
</reference>
<comment type="caution">
    <text evidence="3">The sequence shown here is derived from an EMBL/GenBank/DDBJ whole genome shotgun (WGS) entry which is preliminary data.</text>
</comment>
<keyword evidence="2" id="KW-0732">Signal</keyword>
<dbReference type="RefSeq" id="WP_271430676.1">
    <property type="nucleotide sequence ID" value="NZ_JAQIOY010000001.1"/>
</dbReference>
<accession>A0ABT4XN57</accession>
<sequence length="56" mass="5271">MKKLIIAAAAAVAAAPLAAQQANDPFITTDAGGLPALAIIGGIAVIIAIAASSGTD</sequence>
<organism evidence="3 4">
    <name type="scientific">Thalassococcus lentus</name>
    <dbReference type="NCBI Taxonomy" id="1210524"/>
    <lineage>
        <taxon>Bacteria</taxon>
        <taxon>Pseudomonadati</taxon>
        <taxon>Pseudomonadota</taxon>
        <taxon>Alphaproteobacteria</taxon>
        <taxon>Rhodobacterales</taxon>
        <taxon>Roseobacteraceae</taxon>
        <taxon>Thalassococcus</taxon>
    </lineage>
</organism>
<dbReference type="EMBL" id="JAQIOY010000001">
    <property type="protein sequence ID" value="MDA7423313.1"/>
    <property type="molecule type" value="Genomic_DNA"/>
</dbReference>
<gene>
    <name evidence="3" type="ORF">PFY00_01115</name>
</gene>
<dbReference type="Proteomes" id="UP001210720">
    <property type="component" value="Unassembled WGS sequence"/>
</dbReference>
<keyword evidence="1" id="KW-0472">Membrane</keyword>
<keyword evidence="1" id="KW-1133">Transmembrane helix</keyword>
<evidence type="ECO:0000256" key="2">
    <source>
        <dbReference type="SAM" id="SignalP"/>
    </source>
</evidence>